<organism evidence="1 2">
    <name type="scientific">Streptomyces thermoalcalitolerans</name>
    <dbReference type="NCBI Taxonomy" id="65605"/>
    <lineage>
        <taxon>Bacteria</taxon>
        <taxon>Bacillati</taxon>
        <taxon>Actinomycetota</taxon>
        <taxon>Actinomycetes</taxon>
        <taxon>Kitasatosporales</taxon>
        <taxon>Streptomycetaceae</taxon>
        <taxon>Streptomyces</taxon>
    </lineage>
</organism>
<dbReference type="Gene3D" id="3.40.50.300">
    <property type="entry name" value="P-loop containing nucleotide triphosphate hydrolases"/>
    <property type="match status" value="1"/>
</dbReference>
<keyword evidence="2" id="KW-1185">Reference proteome</keyword>
<comment type="caution">
    <text evidence="1">The sequence shown here is derived from an EMBL/GenBank/DDBJ whole genome shotgun (WGS) entry which is preliminary data.</text>
</comment>
<dbReference type="Proteomes" id="UP001501005">
    <property type="component" value="Unassembled WGS sequence"/>
</dbReference>
<evidence type="ECO:0000313" key="2">
    <source>
        <dbReference type="Proteomes" id="UP001501005"/>
    </source>
</evidence>
<dbReference type="EMBL" id="BAAAHG010000020">
    <property type="protein sequence ID" value="GAA0914570.1"/>
    <property type="molecule type" value="Genomic_DNA"/>
</dbReference>
<name>A0ABN1NR36_9ACTN</name>
<dbReference type="SUPFAM" id="SSF52540">
    <property type="entry name" value="P-loop containing nucleoside triphosphate hydrolases"/>
    <property type="match status" value="1"/>
</dbReference>
<reference evidence="1 2" key="1">
    <citation type="journal article" date="2019" name="Int. J. Syst. Evol. Microbiol.">
        <title>The Global Catalogue of Microorganisms (GCM) 10K type strain sequencing project: providing services to taxonomists for standard genome sequencing and annotation.</title>
        <authorList>
            <consortium name="The Broad Institute Genomics Platform"/>
            <consortium name="The Broad Institute Genome Sequencing Center for Infectious Disease"/>
            <person name="Wu L."/>
            <person name="Ma J."/>
        </authorList>
    </citation>
    <scope>NUCLEOTIDE SEQUENCE [LARGE SCALE GENOMIC DNA]</scope>
    <source>
        <strain evidence="1 2">JCM 10673</strain>
    </source>
</reference>
<evidence type="ECO:0008006" key="3">
    <source>
        <dbReference type="Google" id="ProtNLM"/>
    </source>
</evidence>
<proteinExistence type="predicted"/>
<sequence>MNGRRSTTTRVFAGHRFHIGTDAAFRVAQDLHLQRFLPEMAPARRCGQHTTIRVHHNTDLFRDRMDRLADAPWTKVVPFRGEPYLLSRVGAVCWWRPDPVSHLPADHLYAKDPRGQLHIVLHPGTDRGERYVLRVIREVVLRCAEHRGWAAFHAAAGAVAGHGVLIAGPSGAGKTTVLTALAAHHGADLIGSDRVLVTEGATSVVGVPLSVRIAGGTLSTLGPVQGLPSGRLLPTDFGAVRKASCTPQDFSRAFGARVRESAPLRLVILPRLSDDDQQVSGTLLCPHTARSALAGVCCTPHDEDWLRPWFADRVRPAGELARGADGLMDLLVARVPVMALTAGVHSSHLLERIADVVTRRLA</sequence>
<evidence type="ECO:0000313" key="1">
    <source>
        <dbReference type="EMBL" id="GAA0914570.1"/>
    </source>
</evidence>
<gene>
    <name evidence="1" type="ORF">GCM10009549_29110</name>
</gene>
<dbReference type="InterPro" id="IPR027417">
    <property type="entry name" value="P-loop_NTPase"/>
</dbReference>
<accession>A0ABN1NR36</accession>
<protein>
    <recommendedName>
        <fullName evidence="3">HPr kinase/phosphorylase</fullName>
    </recommendedName>
</protein>
<dbReference type="SUPFAM" id="SSF53795">
    <property type="entry name" value="PEP carboxykinase-like"/>
    <property type="match status" value="1"/>
</dbReference>
<dbReference type="RefSeq" id="WP_344049928.1">
    <property type="nucleotide sequence ID" value="NZ_BAAAHG010000020.1"/>
</dbReference>